<keyword evidence="9" id="KW-1185">Reference proteome</keyword>
<dbReference type="InterPro" id="IPR058245">
    <property type="entry name" value="NreC/VraR/RcsB-like_REC"/>
</dbReference>
<dbReference type="OrthoDB" id="9808843at2"/>
<dbReference type="PANTHER" id="PTHR43214:SF24">
    <property type="entry name" value="TRANSCRIPTIONAL REGULATORY PROTEIN NARL-RELATED"/>
    <property type="match status" value="1"/>
</dbReference>
<evidence type="ECO:0000313" key="8">
    <source>
        <dbReference type="EMBL" id="SED07896.1"/>
    </source>
</evidence>
<dbReference type="InterPro" id="IPR000792">
    <property type="entry name" value="Tscrpt_reg_LuxR_C"/>
</dbReference>
<dbReference type="CDD" id="cd06170">
    <property type="entry name" value="LuxR_C_like"/>
    <property type="match status" value="1"/>
</dbReference>
<organism evidence="8 9">
    <name type="scientific">Amycolatopsis tolypomycina</name>
    <dbReference type="NCBI Taxonomy" id="208445"/>
    <lineage>
        <taxon>Bacteria</taxon>
        <taxon>Bacillati</taxon>
        <taxon>Actinomycetota</taxon>
        <taxon>Actinomycetes</taxon>
        <taxon>Pseudonocardiales</taxon>
        <taxon>Pseudonocardiaceae</taxon>
        <taxon>Amycolatopsis</taxon>
    </lineage>
</organism>
<dbReference type="AlphaFoldDB" id="A0A1H4XQH7"/>
<protein>
    <submittedName>
        <fullName evidence="8">DNA-binding response regulator, NarL/FixJ family, contains REC and HTH domains</fullName>
    </submittedName>
</protein>
<keyword evidence="3 8" id="KW-0238">DNA-binding</keyword>
<evidence type="ECO:0000256" key="1">
    <source>
        <dbReference type="ARBA" id="ARBA00022553"/>
    </source>
</evidence>
<sequence>MISVLVADDEPLVRSGIRGLLETAEDIEVVAEAGSGTEALLLTRRHRPDVVLLDIHMAGGDGLSAAELVCRHVPSTAVAMLTTFGNARYVHRALRSGAVGFLLKDMPPRALLEAVRALAAGGAFLAPQVTRSLLKTFTEHDPERAGRARARLAVLSARERHVLTMLANGLSNAEIARSSEMSEGSVKAHVSRMLVKLGCGNRVQLAMIAYDAHECGSRLSSTPDSRTT</sequence>
<dbReference type="GO" id="GO:0006355">
    <property type="term" value="P:regulation of DNA-templated transcription"/>
    <property type="evidence" value="ECO:0007669"/>
    <property type="project" value="InterPro"/>
</dbReference>
<dbReference type="SUPFAM" id="SSF52172">
    <property type="entry name" value="CheY-like"/>
    <property type="match status" value="1"/>
</dbReference>
<keyword evidence="2" id="KW-0805">Transcription regulation</keyword>
<evidence type="ECO:0000313" key="9">
    <source>
        <dbReference type="Proteomes" id="UP000199622"/>
    </source>
</evidence>
<reference evidence="9" key="1">
    <citation type="submission" date="2016-10" db="EMBL/GenBank/DDBJ databases">
        <authorList>
            <person name="Varghese N."/>
            <person name="Submissions S."/>
        </authorList>
    </citation>
    <scope>NUCLEOTIDE SEQUENCE [LARGE SCALE GENOMIC DNA]</scope>
    <source>
        <strain evidence="9">DSM 44544</strain>
    </source>
</reference>
<dbReference type="InterPro" id="IPR001789">
    <property type="entry name" value="Sig_transdc_resp-reg_receiver"/>
</dbReference>
<feature type="domain" description="Response regulatory" evidence="7">
    <location>
        <begin position="3"/>
        <end position="119"/>
    </location>
</feature>
<dbReference type="PROSITE" id="PS50110">
    <property type="entry name" value="RESPONSE_REGULATORY"/>
    <property type="match status" value="1"/>
</dbReference>
<dbReference type="PRINTS" id="PR00038">
    <property type="entry name" value="HTHLUXR"/>
</dbReference>
<dbReference type="CDD" id="cd17535">
    <property type="entry name" value="REC_NarL-like"/>
    <property type="match status" value="1"/>
</dbReference>
<accession>A0A1H4XQH7</accession>
<dbReference type="InterPro" id="IPR016032">
    <property type="entry name" value="Sig_transdc_resp-reg_C-effctor"/>
</dbReference>
<dbReference type="Proteomes" id="UP000199622">
    <property type="component" value="Unassembled WGS sequence"/>
</dbReference>
<dbReference type="STRING" id="208445.SAMN04489727_6313"/>
<evidence type="ECO:0000259" key="7">
    <source>
        <dbReference type="PROSITE" id="PS50110"/>
    </source>
</evidence>
<dbReference type="InterPro" id="IPR039420">
    <property type="entry name" value="WalR-like"/>
</dbReference>
<dbReference type="PANTHER" id="PTHR43214">
    <property type="entry name" value="TWO-COMPONENT RESPONSE REGULATOR"/>
    <property type="match status" value="1"/>
</dbReference>
<dbReference type="Pfam" id="PF00196">
    <property type="entry name" value="GerE"/>
    <property type="match status" value="1"/>
</dbReference>
<dbReference type="SMART" id="SM00448">
    <property type="entry name" value="REC"/>
    <property type="match status" value="1"/>
</dbReference>
<dbReference type="SUPFAM" id="SSF46894">
    <property type="entry name" value="C-terminal effector domain of the bipartite response regulators"/>
    <property type="match status" value="1"/>
</dbReference>
<dbReference type="GO" id="GO:0000160">
    <property type="term" value="P:phosphorelay signal transduction system"/>
    <property type="evidence" value="ECO:0007669"/>
    <property type="project" value="InterPro"/>
</dbReference>
<evidence type="ECO:0000259" key="6">
    <source>
        <dbReference type="PROSITE" id="PS50043"/>
    </source>
</evidence>
<dbReference type="SMART" id="SM00421">
    <property type="entry name" value="HTH_LUXR"/>
    <property type="match status" value="1"/>
</dbReference>
<dbReference type="EMBL" id="FNSO01000004">
    <property type="protein sequence ID" value="SED07896.1"/>
    <property type="molecule type" value="Genomic_DNA"/>
</dbReference>
<dbReference type="InterPro" id="IPR011006">
    <property type="entry name" value="CheY-like_superfamily"/>
</dbReference>
<evidence type="ECO:0000256" key="3">
    <source>
        <dbReference type="ARBA" id="ARBA00023125"/>
    </source>
</evidence>
<gene>
    <name evidence="8" type="ORF">SAMN04489727_6313</name>
</gene>
<evidence type="ECO:0000256" key="2">
    <source>
        <dbReference type="ARBA" id="ARBA00023015"/>
    </source>
</evidence>
<proteinExistence type="predicted"/>
<dbReference type="PROSITE" id="PS50043">
    <property type="entry name" value="HTH_LUXR_2"/>
    <property type="match status" value="1"/>
</dbReference>
<name>A0A1H4XQH7_9PSEU</name>
<evidence type="ECO:0000256" key="5">
    <source>
        <dbReference type="PROSITE-ProRule" id="PRU00169"/>
    </source>
</evidence>
<dbReference type="Gene3D" id="3.40.50.2300">
    <property type="match status" value="1"/>
</dbReference>
<keyword evidence="1 5" id="KW-0597">Phosphoprotein</keyword>
<dbReference type="GO" id="GO:0003677">
    <property type="term" value="F:DNA binding"/>
    <property type="evidence" value="ECO:0007669"/>
    <property type="project" value="UniProtKB-KW"/>
</dbReference>
<feature type="modified residue" description="4-aspartylphosphate" evidence="5">
    <location>
        <position position="54"/>
    </location>
</feature>
<dbReference type="RefSeq" id="WP_091314113.1">
    <property type="nucleotide sequence ID" value="NZ_FNSO01000004.1"/>
</dbReference>
<feature type="domain" description="HTH luxR-type" evidence="6">
    <location>
        <begin position="148"/>
        <end position="213"/>
    </location>
</feature>
<keyword evidence="4" id="KW-0804">Transcription</keyword>
<dbReference type="Pfam" id="PF00072">
    <property type="entry name" value="Response_reg"/>
    <property type="match status" value="1"/>
</dbReference>
<evidence type="ECO:0000256" key="4">
    <source>
        <dbReference type="ARBA" id="ARBA00023163"/>
    </source>
</evidence>